<name>A0ABY8GHV6_EDWIC</name>
<dbReference type="Gene3D" id="2.40.50.100">
    <property type="match status" value="1"/>
</dbReference>
<dbReference type="EMBL" id="CP092014">
    <property type="protein sequence ID" value="WFN97075.1"/>
    <property type="molecule type" value="Genomic_DNA"/>
</dbReference>
<organism evidence="11 12">
    <name type="scientific">Edwardsiella ictaluri</name>
    <dbReference type="NCBI Taxonomy" id="67780"/>
    <lineage>
        <taxon>Bacteria</taxon>
        <taxon>Pseudomonadati</taxon>
        <taxon>Pseudomonadota</taxon>
        <taxon>Gammaproteobacteria</taxon>
        <taxon>Enterobacterales</taxon>
        <taxon>Hafniaceae</taxon>
        <taxon>Edwardsiella</taxon>
    </lineage>
</organism>
<dbReference type="SUPFAM" id="SSF111369">
    <property type="entry name" value="HlyD-like secretion proteins"/>
    <property type="match status" value="2"/>
</dbReference>
<accession>A0ABY8GHV6</accession>
<dbReference type="Proteomes" id="UP001222680">
    <property type="component" value="Chromosome"/>
</dbReference>
<keyword evidence="12" id="KW-1185">Reference proteome</keyword>
<dbReference type="NCBIfam" id="TIGR00998">
    <property type="entry name" value="8a0101"/>
    <property type="match status" value="1"/>
</dbReference>
<evidence type="ECO:0000256" key="3">
    <source>
        <dbReference type="ARBA" id="ARBA00022475"/>
    </source>
</evidence>
<reference evidence="11 12" key="1">
    <citation type="submission" date="2022-02" db="EMBL/GenBank/DDBJ databases">
        <title>Phenotypic, genotypic and serological characterization of Edwardsiella ictaluri from catfish and ornamental fish species.</title>
        <authorList>
            <person name="Rose D."/>
            <person name="Tekedar H.C."/>
            <person name="Waldbieser G.C."/>
            <person name="Aarattuthodi S."/>
            <person name="Griffin M.J."/>
        </authorList>
    </citation>
    <scope>NUCLEOTIDE SEQUENCE [LARGE SCALE GENOMIC DNA]</scope>
    <source>
        <strain evidence="11 12">13 TAL-140 K3</strain>
    </source>
</reference>
<keyword evidence="2" id="KW-0813">Transport</keyword>
<evidence type="ECO:0000256" key="8">
    <source>
        <dbReference type="SAM" id="MobiDB-lite"/>
    </source>
</evidence>
<keyword evidence="7 9" id="KW-0472">Membrane</keyword>
<dbReference type="GeneID" id="69539963"/>
<keyword evidence="5 9" id="KW-0812">Transmembrane</keyword>
<feature type="region of interest" description="Disordered" evidence="8">
    <location>
        <begin position="1"/>
        <end position="21"/>
    </location>
</feature>
<dbReference type="InterPro" id="IPR050739">
    <property type="entry name" value="MFP"/>
</dbReference>
<feature type="compositionally biased region" description="Polar residues" evidence="8">
    <location>
        <begin position="1"/>
        <end position="15"/>
    </location>
</feature>
<dbReference type="InterPro" id="IPR058633">
    <property type="entry name" value="EmrA/FarA_HH"/>
</dbReference>
<dbReference type="Gene3D" id="2.40.30.170">
    <property type="match status" value="1"/>
</dbReference>
<evidence type="ECO:0000313" key="11">
    <source>
        <dbReference type="EMBL" id="WFN97075.1"/>
    </source>
</evidence>
<dbReference type="PANTHER" id="PTHR30386">
    <property type="entry name" value="MEMBRANE FUSION SUBUNIT OF EMRAB-TOLC MULTIDRUG EFFLUX PUMP"/>
    <property type="match status" value="1"/>
</dbReference>
<feature type="transmembrane region" description="Helical" evidence="9">
    <location>
        <begin position="25"/>
        <end position="46"/>
    </location>
</feature>
<dbReference type="PANTHER" id="PTHR30386:SF19">
    <property type="entry name" value="MULTIDRUG EXPORT PROTEIN EMRA-RELATED"/>
    <property type="match status" value="1"/>
</dbReference>
<dbReference type="NCBIfam" id="NF011715">
    <property type="entry name" value="PRK15136.1"/>
    <property type="match status" value="1"/>
</dbReference>
<evidence type="ECO:0000256" key="7">
    <source>
        <dbReference type="ARBA" id="ARBA00023136"/>
    </source>
</evidence>
<evidence type="ECO:0000313" key="12">
    <source>
        <dbReference type="Proteomes" id="UP001222680"/>
    </source>
</evidence>
<evidence type="ECO:0000256" key="1">
    <source>
        <dbReference type="ARBA" id="ARBA00004196"/>
    </source>
</evidence>
<evidence type="ECO:0000256" key="6">
    <source>
        <dbReference type="ARBA" id="ARBA00022989"/>
    </source>
</evidence>
<keyword evidence="4" id="KW-0997">Cell inner membrane</keyword>
<protein>
    <submittedName>
        <fullName evidence="11">Multidrug efflux MFS transporter periplasmic adaptor subunit EmrA</fullName>
    </submittedName>
</protein>
<dbReference type="InterPro" id="IPR005694">
    <property type="entry name" value="MFP_proteobact"/>
</dbReference>
<sequence length="392" mass="42857">MSENLATQATQQPAPNNKKKQRKTWMLGMTSVFILIAAAYLVYWFIVLRYHQETDDAYVTGNRVQINAQVSGSVTRVNFEGTDLVRAGDTLVTLDKTDAQQAYERAKTALANSVRQTHQLMVNAKQYQANIAVSQVALSKASNDYQRRLALSRSGAIGREELQHAQDAMESARAALDVAIQQYNANQALILNTPLEKQPVVLQAAAQVRDAWLALERTQIRSPVTGYVSQRSVQVGAQISPNTPLMAIVPASQMWVDANFKETQLANMRIGQPATVVSDMYGDGVVFKGKVAGLDMGTGSAFSLLPAQNATGNWIKVVQRLPVRIELDPQQLAQYPLRIGLSTLVTVDTADIRGEVLAQQVRKTPAYQSNVLTLDLAPVNREIAGIIQANAA</sequence>
<dbReference type="Pfam" id="PF25885">
    <property type="entry name" value="HH_EMRA"/>
    <property type="match status" value="1"/>
</dbReference>
<evidence type="ECO:0000256" key="5">
    <source>
        <dbReference type="ARBA" id="ARBA00022692"/>
    </source>
</evidence>
<keyword evidence="6 9" id="KW-1133">Transmembrane helix</keyword>
<dbReference type="RefSeq" id="WP_015872332.1">
    <property type="nucleotide sequence ID" value="NZ_AP028097.1"/>
</dbReference>
<proteinExistence type="predicted"/>
<evidence type="ECO:0000256" key="2">
    <source>
        <dbReference type="ARBA" id="ARBA00022448"/>
    </source>
</evidence>
<evidence type="ECO:0000259" key="10">
    <source>
        <dbReference type="Pfam" id="PF25885"/>
    </source>
</evidence>
<evidence type="ECO:0000256" key="4">
    <source>
        <dbReference type="ARBA" id="ARBA00022519"/>
    </source>
</evidence>
<comment type="subcellular location">
    <subcellularLocation>
        <location evidence="1">Cell envelope</location>
    </subcellularLocation>
</comment>
<keyword evidence="3" id="KW-1003">Cell membrane</keyword>
<gene>
    <name evidence="11" type="primary">emrA</name>
    <name evidence="11" type="ORF">MAY91_02860</name>
</gene>
<evidence type="ECO:0000256" key="9">
    <source>
        <dbReference type="SAM" id="Phobius"/>
    </source>
</evidence>
<feature type="domain" description="Multidrug export protein EmrA/FarA alpha-helical hairpin" evidence="10">
    <location>
        <begin position="97"/>
        <end position="218"/>
    </location>
</feature>